<dbReference type="SUPFAM" id="SSF51197">
    <property type="entry name" value="Clavaminate synthase-like"/>
    <property type="match status" value="1"/>
</dbReference>
<feature type="non-terminal residue" evidence="1">
    <location>
        <position position="1"/>
    </location>
</feature>
<dbReference type="EMBL" id="UINC01106371">
    <property type="protein sequence ID" value="SVC70990.1"/>
    <property type="molecule type" value="Genomic_DNA"/>
</dbReference>
<sequence length="96" mass="11375">YVADTVPPGVHNPRFRAGDVFIMPEHLMHGALTWQPTDRDRRFLIVRYNVQHMVTGQRRPFPDAIRERLDPETIDLLELAPYYEYKDIVKKREGLE</sequence>
<name>A0A382PDU2_9ZZZZ</name>
<evidence type="ECO:0008006" key="2">
    <source>
        <dbReference type="Google" id="ProtNLM"/>
    </source>
</evidence>
<dbReference type="Gene3D" id="2.60.120.620">
    <property type="entry name" value="q2cbj1_9rhob like domain"/>
    <property type="match status" value="1"/>
</dbReference>
<accession>A0A382PDU2</accession>
<reference evidence="1" key="1">
    <citation type="submission" date="2018-05" db="EMBL/GenBank/DDBJ databases">
        <authorList>
            <person name="Lanie J.A."/>
            <person name="Ng W.-L."/>
            <person name="Kazmierczak K.M."/>
            <person name="Andrzejewski T.M."/>
            <person name="Davidsen T.M."/>
            <person name="Wayne K.J."/>
            <person name="Tettelin H."/>
            <person name="Glass J.I."/>
            <person name="Rusch D."/>
            <person name="Podicherti R."/>
            <person name="Tsui H.-C.T."/>
            <person name="Winkler M.E."/>
        </authorList>
    </citation>
    <scope>NUCLEOTIDE SEQUENCE</scope>
</reference>
<protein>
    <recommendedName>
        <fullName evidence="2">Phytanoyl-CoA dioxygenase</fullName>
    </recommendedName>
</protein>
<gene>
    <name evidence="1" type="ORF">METZ01_LOCUS323844</name>
</gene>
<evidence type="ECO:0000313" key="1">
    <source>
        <dbReference type="EMBL" id="SVC70990.1"/>
    </source>
</evidence>
<dbReference type="AlphaFoldDB" id="A0A382PDU2"/>
<proteinExistence type="predicted"/>
<organism evidence="1">
    <name type="scientific">marine metagenome</name>
    <dbReference type="NCBI Taxonomy" id="408172"/>
    <lineage>
        <taxon>unclassified sequences</taxon>
        <taxon>metagenomes</taxon>
        <taxon>ecological metagenomes</taxon>
    </lineage>
</organism>